<sequence>MLVDGLEGDQPPGGVPRQVDTARTALCDQGDGAVLRALGHAVVPPGRTVPVVRSVQCPVVTTAVVIATSVVTSVPDTVCDAYGGRSVAAASRPAPQGLPVTVAAVADGGA</sequence>
<evidence type="ECO:0000313" key="1">
    <source>
        <dbReference type="EMBL" id="GAA2960250.1"/>
    </source>
</evidence>
<protein>
    <submittedName>
        <fullName evidence="1">Uncharacterized protein</fullName>
    </submittedName>
</protein>
<gene>
    <name evidence="1" type="ORF">GCM10010446_52130</name>
</gene>
<reference evidence="1 2" key="1">
    <citation type="journal article" date="2019" name="Int. J. Syst. Evol. Microbiol.">
        <title>The Global Catalogue of Microorganisms (GCM) 10K type strain sequencing project: providing services to taxonomists for standard genome sequencing and annotation.</title>
        <authorList>
            <consortium name="The Broad Institute Genomics Platform"/>
            <consortium name="The Broad Institute Genome Sequencing Center for Infectious Disease"/>
            <person name="Wu L."/>
            <person name="Ma J."/>
        </authorList>
    </citation>
    <scope>NUCLEOTIDE SEQUENCE [LARGE SCALE GENOMIC DNA]</scope>
    <source>
        <strain evidence="1 2">JCM 9088</strain>
    </source>
</reference>
<organism evidence="1 2">
    <name type="scientific">Streptomyces enissocaesilis</name>
    <dbReference type="NCBI Taxonomy" id="332589"/>
    <lineage>
        <taxon>Bacteria</taxon>
        <taxon>Bacillati</taxon>
        <taxon>Actinomycetota</taxon>
        <taxon>Actinomycetes</taxon>
        <taxon>Kitasatosporales</taxon>
        <taxon>Streptomycetaceae</taxon>
        <taxon>Streptomyces</taxon>
        <taxon>Streptomyces rochei group</taxon>
    </lineage>
</organism>
<evidence type="ECO:0000313" key="2">
    <source>
        <dbReference type="Proteomes" id="UP001500403"/>
    </source>
</evidence>
<dbReference type="EMBL" id="BAAAUD010000051">
    <property type="protein sequence ID" value="GAA2960250.1"/>
    <property type="molecule type" value="Genomic_DNA"/>
</dbReference>
<name>A0ABN3XJ79_9ACTN</name>
<accession>A0ABN3XJ79</accession>
<dbReference type="Proteomes" id="UP001500403">
    <property type="component" value="Unassembled WGS sequence"/>
</dbReference>
<keyword evidence="2" id="KW-1185">Reference proteome</keyword>
<proteinExistence type="predicted"/>
<comment type="caution">
    <text evidence="1">The sequence shown here is derived from an EMBL/GenBank/DDBJ whole genome shotgun (WGS) entry which is preliminary data.</text>
</comment>